<dbReference type="OrthoDB" id="9807753at2"/>
<name>A0A562NRZ8_9RHOB</name>
<dbReference type="InterPro" id="IPR003444">
    <property type="entry name" value="MraZ"/>
</dbReference>
<dbReference type="InterPro" id="IPR035642">
    <property type="entry name" value="MraZ_N"/>
</dbReference>
<comment type="caution">
    <text evidence="9">The sequence shown here is derived from an EMBL/GenBank/DDBJ whole genome shotgun (WGS) entry which is preliminary data.</text>
</comment>
<dbReference type="InterPro" id="IPR035644">
    <property type="entry name" value="MraZ_C"/>
</dbReference>
<dbReference type="PANTHER" id="PTHR34701:SF1">
    <property type="entry name" value="TRANSCRIPTIONAL REGULATOR MRAZ"/>
    <property type="match status" value="1"/>
</dbReference>
<dbReference type="GO" id="GO:0005737">
    <property type="term" value="C:cytoplasm"/>
    <property type="evidence" value="ECO:0007669"/>
    <property type="project" value="UniProtKB-UniRule"/>
</dbReference>
<dbReference type="GO" id="GO:0000976">
    <property type="term" value="F:transcription cis-regulatory region binding"/>
    <property type="evidence" value="ECO:0007669"/>
    <property type="project" value="TreeGrafter"/>
</dbReference>
<keyword evidence="2 7" id="KW-0963">Cytoplasm</keyword>
<dbReference type="GO" id="GO:0003700">
    <property type="term" value="F:DNA-binding transcription factor activity"/>
    <property type="evidence" value="ECO:0007669"/>
    <property type="project" value="UniProtKB-UniRule"/>
</dbReference>
<evidence type="ECO:0000256" key="4">
    <source>
        <dbReference type="ARBA" id="ARBA00023015"/>
    </source>
</evidence>
<evidence type="ECO:0000256" key="1">
    <source>
        <dbReference type="ARBA" id="ARBA00013860"/>
    </source>
</evidence>
<comment type="similarity">
    <text evidence="7">Belongs to the MraZ family.</text>
</comment>
<evidence type="ECO:0000256" key="5">
    <source>
        <dbReference type="ARBA" id="ARBA00023125"/>
    </source>
</evidence>
<keyword evidence="3" id="KW-0677">Repeat</keyword>
<dbReference type="NCBIfam" id="NF001476">
    <property type="entry name" value="PRK00326.2-2"/>
    <property type="match status" value="1"/>
</dbReference>
<evidence type="ECO:0000256" key="7">
    <source>
        <dbReference type="HAMAP-Rule" id="MF_01008"/>
    </source>
</evidence>
<dbReference type="InterPro" id="IPR007159">
    <property type="entry name" value="SpoVT-AbrB_dom"/>
</dbReference>
<keyword evidence="4 7" id="KW-0805">Transcription regulation</keyword>
<comment type="subunit">
    <text evidence="7">Forms oligomers.</text>
</comment>
<organism evidence="9 10">
    <name type="scientific">Paracoccus sulfuroxidans</name>
    <dbReference type="NCBI Taxonomy" id="384678"/>
    <lineage>
        <taxon>Bacteria</taxon>
        <taxon>Pseudomonadati</taxon>
        <taxon>Pseudomonadota</taxon>
        <taxon>Alphaproteobacteria</taxon>
        <taxon>Rhodobacterales</taxon>
        <taxon>Paracoccaceae</taxon>
        <taxon>Paracoccus</taxon>
    </lineage>
</organism>
<dbReference type="RefSeq" id="WP_145397193.1">
    <property type="nucleotide sequence ID" value="NZ_VLKU01000004.1"/>
</dbReference>
<dbReference type="CDD" id="cd16320">
    <property type="entry name" value="MraZ_N"/>
    <property type="match status" value="1"/>
</dbReference>
<dbReference type="GO" id="GO:0009295">
    <property type="term" value="C:nucleoid"/>
    <property type="evidence" value="ECO:0007669"/>
    <property type="project" value="UniProtKB-SubCell"/>
</dbReference>
<dbReference type="InterPro" id="IPR037914">
    <property type="entry name" value="SpoVT-AbrB_sf"/>
</dbReference>
<evidence type="ECO:0000256" key="3">
    <source>
        <dbReference type="ARBA" id="ARBA00022737"/>
    </source>
</evidence>
<dbReference type="InterPro" id="IPR038619">
    <property type="entry name" value="MraZ_sf"/>
</dbReference>
<dbReference type="SUPFAM" id="SSF89447">
    <property type="entry name" value="AbrB/MazE/MraZ-like"/>
    <property type="match status" value="1"/>
</dbReference>
<dbReference type="AlphaFoldDB" id="A0A562NRZ8"/>
<evidence type="ECO:0000259" key="8">
    <source>
        <dbReference type="PROSITE" id="PS51740"/>
    </source>
</evidence>
<dbReference type="EMBL" id="VLKU01000004">
    <property type="protein sequence ID" value="TWI34982.1"/>
    <property type="molecule type" value="Genomic_DNA"/>
</dbReference>
<dbReference type="InterPro" id="IPR020603">
    <property type="entry name" value="MraZ_dom"/>
</dbReference>
<evidence type="ECO:0000313" key="9">
    <source>
        <dbReference type="EMBL" id="TWI34982.1"/>
    </source>
</evidence>
<proteinExistence type="inferred from homology"/>
<dbReference type="PROSITE" id="PS51740">
    <property type="entry name" value="SPOVT_ABRB"/>
    <property type="match status" value="2"/>
</dbReference>
<feature type="domain" description="SpoVT-AbrB" evidence="8">
    <location>
        <begin position="92"/>
        <end position="135"/>
    </location>
</feature>
<keyword evidence="6 7" id="KW-0804">Transcription</keyword>
<accession>A0A562NRZ8</accession>
<evidence type="ECO:0000256" key="2">
    <source>
        <dbReference type="ARBA" id="ARBA00022490"/>
    </source>
</evidence>
<evidence type="ECO:0000313" key="10">
    <source>
        <dbReference type="Proteomes" id="UP000316225"/>
    </source>
</evidence>
<gene>
    <name evidence="7" type="primary">mraZ</name>
    <name evidence="9" type="ORF">IQ24_01491</name>
</gene>
<dbReference type="GO" id="GO:2000143">
    <property type="term" value="P:negative regulation of DNA-templated transcription initiation"/>
    <property type="evidence" value="ECO:0007669"/>
    <property type="project" value="TreeGrafter"/>
</dbReference>
<dbReference type="HAMAP" id="MF_01008">
    <property type="entry name" value="MraZ"/>
    <property type="match status" value="1"/>
</dbReference>
<comment type="subcellular location">
    <subcellularLocation>
        <location evidence="7">Cytoplasm</location>
        <location evidence="7">Nucleoid</location>
    </subcellularLocation>
</comment>
<sequence>MARRFRGSEEVKVDAKGRVSIPAKFRRVFEASDPDWVNGRRPQLVIVYGTRDWKHLQLFTIEAMDEIDAGISRMPRGSAERNLLENIYHGHAEETDIDGDGRLVLPQKLREKIGLVDGAFFISAGDSLKVWTPEAYAEEERRLEELVPDFEPGADPLSLLNAAGAGAAAPMAGGGD</sequence>
<keyword evidence="10" id="KW-1185">Reference proteome</keyword>
<feature type="domain" description="SpoVT-AbrB" evidence="8">
    <location>
        <begin position="8"/>
        <end position="51"/>
    </location>
</feature>
<dbReference type="CDD" id="cd16321">
    <property type="entry name" value="MraZ_C"/>
    <property type="match status" value="1"/>
</dbReference>
<dbReference type="Proteomes" id="UP000316225">
    <property type="component" value="Unassembled WGS sequence"/>
</dbReference>
<reference evidence="9 10" key="1">
    <citation type="journal article" date="2015" name="Stand. Genomic Sci.">
        <title>Genomic Encyclopedia of Bacterial and Archaeal Type Strains, Phase III: the genomes of soil and plant-associated and newly described type strains.</title>
        <authorList>
            <person name="Whitman W.B."/>
            <person name="Woyke T."/>
            <person name="Klenk H.P."/>
            <person name="Zhou Y."/>
            <person name="Lilburn T.G."/>
            <person name="Beck B.J."/>
            <person name="De Vos P."/>
            <person name="Vandamme P."/>
            <person name="Eisen J.A."/>
            <person name="Garrity G."/>
            <person name="Hugenholtz P."/>
            <person name="Kyrpides N.C."/>
        </authorList>
    </citation>
    <scope>NUCLEOTIDE SEQUENCE [LARGE SCALE GENOMIC DNA]</scope>
    <source>
        <strain evidence="9 10">CGMCC 1.5364</strain>
    </source>
</reference>
<dbReference type="Gene3D" id="3.40.1550.20">
    <property type="entry name" value="Transcriptional regulator MraZ domain"/>
    <property type="match status" value="1"/>
</dbReference>
<protein>
    <recommendedName>
        <fullName evidence="1 7">Transcriptional regulator MraZ</fullName>
    </recommendedName>
</protein>
<dbReference type="Pfam" id="PF02381">
    <property type="entry name" value="MraZ"/>
    <property type="match status" value="2"/>
</dbReference>
<evidence type="ECO:0000256" key="6">
    <source>
        <dbReference type="ARBA" id="ARBA00023163"/>
    </source>
</evidence>
<keyword evidence="5 7" id="KW-0238">DNA-binding</keyword>
<dbReference type="PANTHER" id="PTHR34701">
    <property type="entry name" value="TRANSCRIPTIONAL REGULATOR MRAZ"/>
    <property type="match status" value="1"/>
</dbReference>